<feature type="compositionally biased region" description="Basic and acidic residues" evidence="5">
    <location>
        <begin position="318"/>
        <end position="331"/>
    </location>
</feature>
<feature type="compositionally biased region" description="Basic residues" evidence="5">
    <location>
        <begin position="303"/>
        <end position="317"/>
    </location>
</feature>
<dbReference type="PANTHER" id="PTHR14369">
    <property type="entry name" value="SURFEIT LOCUS PROTEIN 6"/>
    <property type="match status" value="1"/>
</dbReference>
<comment type="caution">
    <text evidence="7">The sequence shown here is derived from an EMBL/GenBank/DDBJ whole genome shotgun (WGS) entry which is preliminary data.</text>
</comment>
<feature type="compositionally biased region" description="Basic residues" evidence="5">
    <location>
        <begin position="351"/>
        <end position="366"/>
    </location>
</feature>
<feature type="compositionally biased region" description="Basic residues" evidence="5">
    <location>
        <begin position="175"/>
        <end position="192"/>
    </location>
</feature>
<dbReference type="GO" id="GO:0042274">
    <property type="term" value="P:ribosomal small subunit biogenesis"/>
    <property type="evidence" value="ECO:0007669"/>
    <property type="project" value="TreeGrafter"/>
</dbReference>
<comment type="similarity">
    <text evidence="2">Belongs to the SURF6 family.</text>
</comment>
<evidence type="ECO:0000313" key="8">
    <source>
        <dbReference type="Proteomes" id="UP000678393"/>
    </source>
</evidence>
<evidence type="ECO:0000313" key="7">
    <source>
        <dbReference type="EMBL" id="CAG5119763.1"/>
    </source>
</evidence>
<feature type="domain" description="Ribosomal RNA-processing protein 14/surfeit locus protein 6 C-terminal" evidence="6">
    <location>
        <begin position="171"/>
        <end position="354"/>
    </location>
</feature>
<feature type="compositionally biased region" description="Polar residues" evidence="5">
    <location>
        <begin position="203"/>
        <end position="222"/>
    </location>
</feature>
<evidence type="ECO:0000256" key="4">
    <source>
        <dbReference type="SAM" id="Coils"/>
    </source>
</evidence>
<name>A0A8S3YS89_9EUPU</name>
<sequence>MVVMADSDNEDLIIQQVKRDNLHFKALLNLVPPQSYFSQEDKLEILGGHTGDTDDEAEGPENKKRRRLSVNPFTTLSVTEIIEKRHQGGLAGAGKQMSKPKIVDASGGVDKAAQIVEKHKGKKLSRSAKGNKNKGKELEKRESRQEELKEKLRKKLEEVKAQRNAGDATPQELKKLKRQQKKMNAKAKKTNKTNKEQKMNAVTEGTKSQPEISSQKQNKASATTKFDFSVSFKGDTPSRTSDLRGRDYKRLLEKVEKRKEKVEKLKEKDLEKGKKLEEKFQWQAVLSKARGEKVKDDPNLLKKAAKRKDKMKEKRKKSWDGRVKTVEESQQKRQQKRQTNIQKRKNENKDKKRKKLIKKGRILPGL</sequence>
<dbReference type="OrthoDB" id="444809at2759"/>
<feature type="region of interest" description="Disordered" evidence="5">
    <location>
        <begin position="88"/>
        <end position="222"/>
    </location>
</feature>
<reference evidence="7" key="1">
    <citation type="submission" date="2021-04" db="EMBL/GenBank/DDBJ databases">
        <authorList>
            <consortium name="Molecular Ecology Group"/>
        </authorList>
    </citation>
    <scope>NUCLEOTIDE SEQUENCE</scope>
</reference>
<accession>A0A8S3YS89</accession>
<evidence type="ECO:0000256" key="2">
    <source>
        <dbReference type="ARBA" id="ARBA00005904"/>
    </source>
</evidence>
<dbReference type="AlphaFoldDB" id="A0A8S3YS89"/>
<dbReference type="Pfam" id="PF04935">
    <property type="entry name" value="SURF6"/>
    <property type="match status" value="1"/>
</dbReference>
<feature type="region of interest" description="Disordered" evidence="5">
    <location>
        <begin position="289"/>
        <end position="366"/>
    </location>
</feature>
<protein>
    <recommendedName>
        <fullName evidence="6">Ribosomal RNA-processing protein 14/surfeit locus protein 6 C-terminal domain-containing protein</fullName>
    </recommendedName>
</protein>
<keyword evidence="3" id="KW-0539">Nucleus</keyword>
<feature type="region of interest" description="Disordered" evidence="5">
    <location>
        <begin position="46"/>
        <end position="69"/>
    </location>
</feature>
<feature type="compositionally biased region" description="Basic residues" evidence="5">
    <location>
        <begin position="119"/>
        <end position="133"/>
    </location>
</feature>
<evidence type="ECO:0000256" key="5">
    <source>
        <dbReference type="SAM" id="MobiDB-lite"/>
    </source>
</evidence>
<proteinExistence type="inferred from homology"/>
<organism evidence="7 8">
    <name type="scientific">Candidula unifasciata</name>
    <dbReference type="NCBI Taxonomy" id="100452"/>
    <lineage>
        <taxon>Eukaryota</taxon>
        <taxon>Metazoa</taxon>
        <taxon>Spiralia</taxon>
        <taxon>Lophotrochozoa</taxon>
        <taxon>Mollusca</taxon>
        <taxon>Gastropoda</taxon>
        <taxon>Heterobranchia</taxon>
        <taxon>Euthyneura</taxon>
        <taxon>Panpulmonata</taxon>
        <taxon>Eupulmonata</taxon>
        <taxon>Stylommatophora</taxon>
        <taxon>Helicina</taxon>
        <taxon>Helicoidea</taxon>
        <taxon>Geomitridae</taxon>
        <taxon>Candidula</taxon>
    </lineage>
</organism>
<dbReference type="GO" id="GO:0042273">
    <property type="term" value="P:ribosomal large subunit biogenesis"/>
    <property type="evidence" value="ECO:0007669"/>
    <property type="project" value="TreeGrafter"/>
</dbReference>
<comment type="subcellular location">
    <subcellularLocation>
        <location evidence="1">Nucleus</location>
    </subcellularLocation>
</comment>
<dbReference type="EMBL" id="CAJHNH020000775">
    <property type="protein sequence ID" value="CAG5119763.1"/>
    <property type="molecule type" value="Genomic_DNA"/>
</dbReference>
<evidence type="ECO:0000256" key="1">
    <source>
        <dbReference type="ARBA" id="ARBA00004123"/>
    </source>
</evidence>
<dbReference type="GO" id="GO:0005730">
    <property type="term" value="C:nucleolus"/>
    <property type="evidence" value="ECO:0007669"/>
    <property type="project" value="TreeGrafter"/>
</dbReference>
<feature type="compositionally biased region" description="Basic and acidic residues" evidence="5">
    <location>
        <begin position="289"/>
        <end position="300"/>
    </location>
</feature>
<evidence type="ECO:0000259" key="6">
    <source>
        <dbReference type="Pfam" id="PF04935"/>
    </source>
</evidence>
<keyword evidence="8" id="KW-1185">Reference proteome</keyword>
<dbReference type="InterPro" id="IPR007019">
    <property type="entry name" value="SURF6"/>
</dbReference>
<dbReference type="Proteomes" id="UP000678393">
    <property type="component" value="Unassembled WGS sequence"/>
</dbReference>
<dbReference type="GO" id="GO:0003723">
    <property type="term" value="F:RNA binding"/>
    <property type="evidence" value="ECO:0007669"/>
    <property type="project" value="TreeGrafter"/>
</dbReference>
<keyword evidence="4" id="KW-0175">Coiled coil</keyword>
<dbReference type="GO" id="GO:0003677">
    <property type="term" value="F:DNA binding"/>
    <property type="evidence" value="ECO:0007669"/>
    <property type="project" value="TreeGrafter"/>
</dbReference>
<dbReference type="InterPro" id="IPR029190">
    <property type="entry name" value="Rrp14/SURF6_C"/>
</dbReference>
<feature type="coiled-coil region" evidence="4">
    <location>
        <begin position="245"/>
        <end position="279"/>
    </location>
</feature>
<evidence type="ECO:0000256" key="3">
    <source>
        <dbReference type="ARBA" id="ARBA00023242"/>
    </source>
</evidence>
<dbReference type="PANTHER" id="PTHR14369:SF0">
    <property type="entry name" value="SURFEIT LOCUS PROTEIN 6"/>
    <property type="match status" value="1"/>
</dbReference>
<gene>
    <name evidence="7" type="ORF">CUNI_LOCUS5321</name>
</gene>
<feature type="compositionally biased region" description="Basic and acidic residues" evidence="5">
    <location>
        <begin position="134"/>
        <end position="161"/>
    </location>
</feature>